<dbReference type="PANTHER" id="PTHR34222:SF87">
    <property type="entry name" value="CCHC-TYPE DOMAIN-CONTAINING PROTEIN"/>
    <property type="match status" value="1"/>
</dbReference>
<protein>
    <submittedName>
        <fullName evidence="1">Uncharacterized protein</fullName>
    </submittedName>
</protein>
<accession>A0ABQ7VXU8</accession>
<proteinExistence type="predicted"/>
<evidence type="ECO:0000313" key="1">
    <source>
        <dbReference type="EMBL" id="KAH0773331.1"/>
    </source>
</evidence>
<evidence type="ECO:0000313" key="2">
    <source>
        <dbReference type="Proteomes" id="UP000826656"/>
    </source>
</evidence>
<gene>
    <name evidence="1" type="ORF">KY290_010468</name>
</gene>
<dbReference type="EMBL" id="JAIVGD010000005">
    <property type="protein sequence ID" value="KAH0773331.1"/>
    <property type="molecule type" value="Genomic_DNA"/>
</dbReference>
<comment type="caution">
    <text evidence="1">The sequence shown here is derived from an EMBL/GenBank/DDBJ whole genome shotgun (WGS) entry which is preliminary data.</text>
</comment>
<reference evidence="1 2" key="1">
    <citation type="journal article" date="2021" name="bioRxiv">
        <title>Chromosome-scale and haplotype-resolved genome assembly of a tetraploid potato cultivar.</title>
        <authorList>
            <person name="Sun H."/>
            <person name="Jiao W.-B."/>
            <person name="Krause K."/>
            <person name="Campoy J.A."/>
            <person name="Goel M."/>
            <person name="Folz-Donahue K."/>
            <person name="Kukat C."/>
            <person name="Huettel B."/>
            <person name="Schneeberger K."/>
        </authorList>
    </citation>
    <scope>NUCLEOTIDE SEQUENCE [LARGE SCALE GENOMIC DNA]</scope>
    <source>
        <strain evidence="1">SolTubOtavaFocal</strain>
        <tissue evidence="1">Leaves</tissue>
    </source>
</reference>
<dbReference type="PANTHER" id="PTHR34222">
    <property type="entry name" value="GAG_PRE-INTEGRS DOMAIN-CONTAINING PROTEIN"/>
    <property type="match status" value="1"/>
</dbReference>
<dbReference type="Proteomes" id="UP000826656">
    <property type="component" value="Unassembled WGS sequence"/>
</dbReference>
<name>A0ABQ7VXU8_SOLTU</name>
<keyword evidence="2" id="KW-1185">Reference proteome</keyword>
<sequence length="235" mass="26289">MDRWSTKSARADSILQCIFFPRVTIIHKFKGKKVLSTIEEDTPGGSNARAQGEITYGSSVTIDHNHPVYLSSLDVPGALSVGIQLTGMENPTLYKGVLSVSVYYTKLKNLWDEYDSILPPPSCDYHKAKEYVEQLPYQRLLQFLMGLNDIYSQARDQIVMMHNLPNVNQAYALVIQDENNFKGKKKANAVGRGGAQLKEDQDYAVLGGSAMHSRLRNVQFQEDMRGSGQTNAPEQ</sequence>
<organism evidence="1 2">
    <name type="scientific">Solanum tuberosum</name>
    <name type="common">Potato</name>
    <dbReference type="NCBI Taxonomy" id="4113"/>
    <lineage>
        <taxon>Eukaryota</taxon>
        <taxon>Viridiplantae</taxon>
        <taxon>Streptophyta</taxon>
        <taxon>Embryophyta</taxon>
        <taxon>Tracheophyta</taxon>
        <taxon>Spermatophyta</taxon>
        <taxon>Magnoliopsida</taxon>
        <taxon>eudicotyledons</taxon>
        <taxon>Gunneridae</taxon>
        <taxon>Pentapetalae</taxon>
        <taxon>asterids</taxon>
        <taxon>lamiids</taxon>
        <taxon>Solanales</taxon>
        <taxon>Solanaceae</taxon>
        <taxon>Solanoideae</taxon>
        <taxon>Solaneae</taxon>
        <taxon>Solanum</taxon>
    </lineage>
</organism>